<evidence type="ECO:0000256" key="8">
    <source>
        <dbReference type="ARBA" id="ARBA00022989"/>
    </source>
</evidence>
<evidence type="ECO:0000256" key="1">
    <source>
        <dbReference type="ARBA" id="ARBA00004377"/>
    </source>
</evidence>
<reference evidence="10 11" key="1">
    <citation type="submission" date="2018-05" db="EMBL/GenBank/DDBJ databases">
        <title>Pararhodobacter marina sp. nov., isolated from deep-sea water of the Indian Ocean.</title>
        <authorList>
            <person name="Lai Q.Sr."/>
            <person name="Liu X."/>
            <person name="Shao Z."/>
        </authorList>
    </citation>
    <scope>NUCLEOTIDE SEQUENCE [LARGE SCALE GENOMIC DNA]</scope>
    <source>
        <strain evidence="10 11">CIC4N-9</strain>
    </source>
</reference>
<evidence type="ECO:0000256" key="4">
    <source>
        <dbReference type="ARBA" id="ARBA00022475"/>
    </source>
</evidence>
<sequence>MIAALARLLARRSKRERTLLALLALGAVPVAFVGLVALPLIEARAAARAELDAARATRDWYAARQVEIAALPAPDTAAPATEPPAPVGLGGIEARLIAADLRDAVSQLANAPDRGVRLSFAEAPFAGVMDWVDALGDGSGYRVAALTFERVSPGLIDAEIRLEPLR</sequence>
<dbReference type="RefSeq" id="WP_109534194.1">
    <property type="nucleotide sequence ID" value="NZ_CAXPUO010000095.1"/>
</dbReference>
<dbReference type="AlphaFoldDB" id="A0A2U2C7F4"/>
<evidence type="ECO:0000313" key="11">
    <source>
        <dbReference type="Proteomes" id="UP000244940"/>
    </source>
</evidence>
<gene>
    <name evidence="10" type="ORF">C4N9_15195</name>
</gene>
<comment type="caution">
    <text evidence="10">The sequence shown here is derived from an EMBL/GenBank/DDBJ whole genome shotgun (WGS) entry which is preliminary data.</text>
</comment>
<evidence type="ECO:0000256" key="5">
    <source>
        <dbReference type="ARBA" id="ARBA00022519"/>
    </source>
</evidence>
<evidence type="ECO:0000256" key="9">
    <source>
        <dbReference type="ARBA" id="ARBA00023136"/>
    </source>
</evidence>
<dbReference type="GO" id="GO:0015627">
    <property type="term" value="C:type II protein secretion system complex"/>
    <property type="evidence" value="ECO:0007669"/>
    <property type="project" value="InterPro"/>
</dbReference>
<keyword evidence="7" id="KW-0653">Protein transport</keyword>
<dbReference type="Pfam" id="PF04612">
    <property type="entry name" value="T2SSM"/>
    <property type="match status" value="1"/>
</dbReference>
<comment type="subcellular location">
    <subcellularLocation>
        <location evidence="1">Cell inner membrane</location>
        <topology evidence="1">Single-pass membrane protein</topology>
    </subcellularLocation>
</comment>
<evidence type="ECO:0000256" key="2">
    <source>
        <dbReference type="ARBA" id="ARBA00010637"/>
    </source>
</evidence>
<dbReference type="OrthoDB" id="7873424at2"/>
<evidence type="ECO:0000256" key="6">
    <source>
        <dbReference type="ARBA" id="ARBA00022692"/>
    </source>
</evidence>
<dbReference type="Gene3D" id="3.30.1360.100">
    <property type="entry name" value="General secretion pathway protein M, EpsM"/>
    <property type="match status" value="1"/>
</dbReference>
<dbReference type="GO" id="GO:0015628">
    <property type="term" value="P:protein secretion by the type II secretion system"/>
    <property type="evidence" value="ECO:0007669"/>
    <property type="project" value="InterPro"/>
</dbReference>
<comment type="similarity">
    <text evidence="2">Belongs to the GSP M family.</text>
</comment>
<dbReference type="GO" id="GO:0005886">
    <property type="term" value="C:plasma membrane"/>
    <property type="evidence" value="ECO:0007669"/>
    <property type="project" value="UniProtKB-SubCell"/>
</dbReference>
<keyword evidence="11" id="KW-1185">Reference proteome</keyword>
<name>A0A2U2C7F4_9RHOB</name>
<keyword evidence="3" id="KW-0813">Transport</keyword>
<keyword evidence="9" id="KW-0472">Membrane</keyword>
<dbReference type="InterPro" id="IPR023229">
    <property type="entry name" value="T2SS_M_periplasmic_sf"/>
</dbReference>
<dbReference type="InterPro" id="IPR007690">
    <property type="entry name" value="T2SS_GspM"/>
</dbReference>
<keyword evidence="8" id="KW-1133">Transmembrane helix</keyword>
<dbReference type="SUPFAM" id="SSF103054">
    <property type="entry name" value="General secretion pathway protein M, EpsM"/>
    <property type="match status" value="1"/>
</dbReference>
<evidence type="ECO:0000256" key="7">
    <source>
        <dbReference type="ARBA" id="ARBA00022927"/>
    </source>
</evidence>
<proteinExistence type="inferred from homology"/>
<evidence type="ECO:0008006" key="12">
    <source>
        <dbReference type="Google" id="ProtNLM"/>
    </source>
</evidence>
<dbReference type="GeneID" id="94366240"/>
<protein>
    <recommendedName>
        <fullName evidence="12">Type II secretion system protein M</fullName>
    </recommendedName>
</protein>
<keyword evidence="4" id="KW-1003">Cell membrane</keyword>
<keyword evidence="6" id="KW-0812">Transmembrane</keyword>
<dbReference type="EMBL" id="QEYD01000009">
    <property type="protein sequence ID" value="PWE27779.1"/>
    <property type="molecule type" value="Genomic_DNA"/>
</dbReference>
<evidence type="ECO:0000256" key="3">
    <source>
        <dbReference type="ARBA" id="ARBA00022448"/>
    </source>
</evidence>
<dbReference type="Proteomes" id="UP000244940">
    <property type="component" value="Unassembled WGS sequence"/>
</dbReference>
<evidence type="ECO:0000313" key="10">
    <source>
        <dbReference type="EMBL" id="PWE27779.1"/>
    </source>
</evidence>
<accession>A0A2U2C7F4</accession>
<keyword evidence="5" id="KW-0997">Cell inner membrane</keyword>
<organism evidence="10 11">
    <name type="scientific">Pararhodobacter marinus</name>
    <dbReference type="NCBI Taxonomy" id="2184063"/>
    <lineage>
        <taxon>Bacteria</taxon>
        <taxon>Pseudomonadati</taxon>
        <taxon>Pseudomonadota</taxon>
        <taxon>Alphaproteobacteria</taxon>
        <taxon>Rhodobacterales</taxon>
        <taxon>Paracoccaceae</taxon>
        <taxon>Pararhodobacter</taxon>
    </lineage>
</organism>